<feature type="coiled-coil region" evidence="7">
    <location>
        <begin position="77"/>
        <end position="136"/>
    </location>
</feature>
<dbReference type="GO" id="GO:0000462">
    <property type="term" value="P:maturation of SSU-rRNA from tricistronic rRNA transcript (SSU-rRNA, 5.8S rRNA, LSU-rRNA)"/>
    <property type="evidence" value="ECO:0007669"/>
    <property type="project" value="TreeGrafter"/>
</dbReference>
<protein>
    <recommendedName>
        <fullName evidence="6">rRNA biogenesis protein RRP36</fullName>
    </recommendedName>
</protein>
<keyword evidence="4 6" id="KW-0698">rRNA processing</keyword>
<feature type="compositionally biased region" description="Basic and acidic residues" evidence="8">
    <location>
        <begin position="1"/>
        <end position="10"/>
    </location>
</feature>
<evidence type="ECO:0000313" key="10">
    <source>
        <dbReference type="Proteomes" id="UP000053327"/>
    </source>
</evidence>
<feature type="region of interest" description="Disordered" evidence="8">
    <location>
        <begin position="1"/>
        <end position="36"/>
    </location>
</feature>
<keyword evidence="3 6" id="KW-0690">Ribosome biogenesis</keyword>
<evidence type="ECO:0000256" key="8">
    <source>
        <dbReference type="SAM" id="MobiDB-lite"/>
    </source>
</evidence>
<dbReference type="GO" id="GO:0030686">
    <property type="term" value="C:90S preribosome"/>
    <property type="evidence" value="ECO:0007669"/>
    <property type="project" value="TreeGrafter"/>
</dbReference>
<dbReference type="Proteomes" id="UP000053327">
    <property type="component" value="Unassembled WGS sequence"/>
</dbReference>
<dbReference type="AlphaFoldDB" id="A0A0J9T2E8"/>
<name>A0A0J9T2E8_PLAV1</name>
<evidence type="ECO:0000256" key="2">
    <source>
        <dbReference type="ARBA" id="ARBA00009418"/>
    </source>
</evidence>
<dbReference type="GO" id="GO:0005730">
    <property type="term" value="C:nucleolus"/>
    <property type="evidence" value="ECO:0007669"/>
    <property type="project" value="UniProtKB-SubCell"/>
</dbReference>
<sequence>MNRPPGKMEDSSPQIPKKEKKIKKGQRPMVVSNRKPFNIFEKKKTAKPIVRDPRFSNLSGTLNPSFFKKAYKFLFDKREEEKEIIEQKLKGKKLTQEERQELKNKLSTYRDTERKLQRKEEERKLKQELVTEEKKNILHKKKQPFYYSQRKIRKMVNEQMASKGGIKKAVKKEKRVVQRERKRNLIPERRHVADGV</sequence>
<evidence type="ECO:0000313" key="9">
    <source>
        <dbReference type="EMBL" id="KMZ89206.1"/>
    </source>
</evidence>
<evidence type="ECO:0000256" key="1">
    <source>
        <dbReference type="ARBA" id="ARBA00004604"/>
    </source>
</evidence>
<evidence type="ECO:0000256" key="4">
    <source>
        <dbReference type="ARBA" id="ARBA00022552"/>
    </source>
</evidence>
<proteinExistence type="inferred from homology"/>
<evidence type="ECO:0000256" key="7">
    <source>
        <dbReference type="SAM" id="Coils"/>
    </source>
</evidence>
<gene>
    <name evidence="9" type="ORF">PVBG_03556</name>
</gene>
<dbReference type="OrthoDB" id="448446at2759"/>
<comment type="subunit">
    <text evidence="6">Associates with 90S and pre-40S pre-ribosomal particles.</text>
</comment>
<dbReference type="PANTHER" id="PTHR21738:SF0">
    <property type="entry name" value="RIBOSOMAL RNA PROCESSING PROTEIN 36 HOMOLOG"/>
    <property type="match status" value="1"/>
</dbReference>
<organism evidence="9 10">
    <name type="scientific">Plasmodium vivax (strain Brazil I)</name>
    <dbReference type="NCBI Taxonomy" id="1033975"/>
    <lineage>
        <taxon>Eukaryota</taxon>
        <taxon>Sar</taxon>
        <taxon>Alveolata</taxon>
        <taxon>Apicomplexa</taxon>
        <taxon>Aconoidasida</taxon>
        <taxon>Haemosporida</taxon>
        <taxon>Plasmodiidae</taxon>
        <taxon>Plasmodium</taxon>
        <taxon>Plasmodium (Plasmodium)</taxon>
    </lineage>
</organism>
<evidence type="ECO:0000256" key="6">
    <source>
        <dbReference type="RuleBase" id="RU368027"/>
    </source>
</evidence>
<dbReference type="Pfam" id="PF06102">
    <property type="entry name" value="RRP36"/>
    <property type="match status" value="1"/>
</dbReference>
<comment type="similarity">
    <text evidence="2 6">Belongs to the RRP36 family.</text>
</comment>
<keyword evidence="5 6" id="KW-0539">Nucleus</keyword>
<evidence type="ECO:0000256" key="3">
    <source>
        <dbReference type="ARBA" id="ARBA00022517"/>
    </source>
</evidence>
<dbReference type="PANTHER" id="PTHR21738">
    <property type="entry name" value="RIBOSOMAL RNA PROCESSING PROTEIN 36 HOMOLOG"/>
    <property type="match status" value="1"/>
</dbReference>
<dbReference type="InterPro" id="IPR009292">
    <property type="entry name" value="RRP36"/>
</dbReference>
<comment type="subcellular location">
    <subcellularLocation>
        <location evidence="1 6">Nucleus</location>
        <location evidence="1 6">Nucleolus</location>
    </subcellularLocation>
</comment>
<evidence type="ECO:0000256" key="5">
    <source>
        <dbReference type="ARBA" id="ARBA00023242"/>
    </source>
</evidence>
<reference evidence="9 10" key="1">
    <citation type="submission" date="2011-08" db="EMBL/GenBank/DDBJ databases">
        <title>The Genome Sequence of Plasmodium vivax Brazil I.</title>
        <authorList>
            <consortium name="The Broad Institute Genome Sequencing Platform"/>
            <consortium name="The Broad Institute Genome Sequencing Center for Infectious Disease"/>
            <person name="Neafsey D."/>
            <person name="Carlton J."/>
            <person name="Barnwell J."/>
            <person name="Collins W."/>
            <person name="Escalante A."/>
            <person name="Mullikin J."/>
            <person name="Saul A."/>
            <person name="Guigo R."/>
            <person name="Camara F."/>
            <person name="Young S.K."/>
            <person name="Zeng Q."/>
            <person name="Gargeya S."/>
            <person name="Fitzgerald M."/>
            <person name="Haas B."/>
            <person name="Abouelleil A."/>
            <person name="Alvarado L."/>
            <person name="Arachchi H.M."/>
            <person name="Berlin A."/>
            <person name="Brown A."/>
            <person name="Chapman S.B."/>
            <person name="Chen Z."/>
            <person name="Dunbar C."/>
            <person name="Freedman E."/>
            <person name="Gearin G."/>
            <person name="Gellesch M."/>
            <person name="Goldberg J."/>
            <person name="Griggs A."/>
            <person name="Gujja S."/>
            <person name="Heiman D."/>
            <person name="Howarth C."/>
            <person name="Larson L."/>
            <person name="Lui A."/>
            <person name="MacDonald P.J.P."/>
            <person name="Montmayeur A."/>
            <person name="Murphy C."/>
            <person name="Neiman D."/>
            <person name="Pearson M."/>
            <person name="Priest M."/>
            <person name="Roberts A."/>
            <person name="Saif S."/>
            <person name="Shea T."/>
            <person name="Shenoy N."/>
            <person name="Sisk P."/>
            <person name="Stolte C."/>
            <person name="Sykes S."/>
            <person name="Wortman J."/>
            <person name="Nusbaum C."/>
            <person name="Birren B."/>
        </authorList>
    </citation>
    <scope>NUCLEOTIDE SEQUENCE [LARGE SCALE GENOMIC DNA]</scope>
    <source>
        <strain evidence="9 10">Brazil I</strain>
    </source>
</reference>
<comment type="function">
    <text evidence="6">Component of the 90S pre-ribosome involved in the maturation of rRNAs. Required for early cleavages of the pre-RNAs in the 40S ribosomal subunit maturation pathway.</text>
</comment>
<keyword evidence="7" id="KW-0175">Coiled coil</keyword>
<dbReference type="EMBL" id="KQ234726">
    <property type="protein sequence ID" value="KMZ89206.1"/>
    <property type="molecule type" value="Genomic_DNA"/>
</dbReference>
<accession>A0A0J9T2E8</accession>
<keyword evidence="6" id="KW-0687">Ribonucleoprotein</keyword>